<reference evidence="3" key="1">
    <citation type="submission" date="2017-09" db="EMBL/GenBank/DDBJ databases">
        <title>FDA dAtabase for Regulatory Grade micrObial Sequences (FDA-ARGOS): Supporting development and validation of Infectious Disease Dx tests.</title>
        <authorList>
            <person name="Minogue T."/>
            <person name="Wolcott M."/>
            <person name="Wasieloski L."/>
            <person name="Aguilar W."/>
            <person name="Moore D."/>
            <person name="Tallon L."/>
            <person name="Sadzewicz L."/>
            <person name="Ott S."/>
            <person name="Zhao X."/>
            <person name="Nagaraj S."/>
            <person name="Vavikolanu K."/>
            <person name="Aluvathingal J."/>
            <person name="Nadendla S."/>
            <person name="Sichtig H."/>
        </authorList>
    </citation>
    <scope>NUCLEOTIDE SEQUENCE [LARGE SCALE GENOMIC DNA]</scope>
    <source>
        <strain evidence="3">FDAARGOS_387</strain>
    </source>
</reference>
<dbReference type="RefSeq" id="WP_084167065.1">
    <property type="nucleotide sequence ID" value="NZ_PDDX01000001.1"/>
</dbReference>
<feature type="domain" description="HTH araC/xylS-type" evidence="1">
    <location>
        <begin position="160"/>
        <end position="260"/>
    </location>
</feature>
<dbReference type="STRING" id="1111728.GCA_000427805_02108"/>
<dbReference type="GO" id="GO:0003700">
    <property type="term" value="F:DNA-binding transcription factor activity"/>
    <property type="evidence" value="ECO:0007669"/>
    <property type="project" value="InterPro"/>
</dbReference>
<dbReference type="SMART" id="SM00342">
    <property type="entry name" value="HTH_ARAC"/>
    <property type="match status" value="1"/>
</dbReference>
<accession>A0A2C6DKZ1</accession>
<dbReference type="Gene3D" id="1.10.10.60">
    <property type="entry name" value="Homeodomain-like"/>
    <property type="match status" value="1"/>
</dbReference>
<organism evidence="2 3">
    <name type="scientific">Budvicia aquatica</name>
    <dbReference type="NCBI Taxonomy" id="82979"/>
    <lineage>
        <taxon>Bacteria</taxon>
        <taxon>Pseudomonadati</taxon>
        <taxon>Pseudomonadota</taxon>
        <taxon>Gammaproteobacteria</taxon>
        <taxon>Enterobacterales</taxon>
        <taxon>Budviciaceae</taxon>
        <taxon>Budvicia</taxon>
    </lineage>
</organism>
<evidence type="ECO:0000313" key="3">
    <source>
        <dbReference type="Proteomes" id="UP000224974"/>
    </source>
</evidence>
<dbReference type="EMBL" id="PDDX01000001">
    <property type="protein sequence ID" value="PHI29373.1"/>
    <property type="molecule type" value="Genomic_DNA"/>
</dbReference>
<comment type="caution">
    <text evidence="2">The sequence shown here is derived from an EMBL/GenBank/DDBJ whole genome shotgun (WGS) entry which is preliminary data.</text>
</comment>
<dbReference type="Proteomes" id="UP000224974">
    <property type="component" value="Unassembled WGS sequence"/>
</dbReference>
<dbReference type="OrthoDB" id="6592899at2"/>
<dbReference type="GO" id="GO:0043565">
    <property type="term" value="F:sequence-specific DNA binding"/>
    <property type="evidence" value="ECO:0007669"/>
    <property type="project" value="InterPro"/>
</dbReference>
<gene>
    <name evidence="2" type="ORF">CRN84_08545</name>
</gene>
<keyword evidence="3" id="KW-1185">Reference proteome</keyword>
<dbReference type="Pfam" id="PF12833">
    <property type="entry name" value="HTH_18"/>
    <property type="match status" value="1"/>
</dbReference>
<proteinExistence type="predicted"/>
<name>A0A2C6DKZ1_9GAMM</name>
<dbReference type="InterPro" id="IPR018060">
    <property type="entry name" value="HTH_AraC"/>
</dbReference>
<dbReference type="PROSITE" id="PS01124">
    <property type="entry name" value="HTH_ARAC_FAMILY_2"/>
    <property type="match status" value="1"/>
</dbReference>
<evidence type="ECO:0000313" key="2">
    <source>
        <dbReference type="EMBL" id="PHI29373.1"/>
    </source>
</evidence>
<protein>
    <submittedName>
        <fullName evidence="2">AraC family transcriptional regulator</fullName>
    </submittedName>
</protein>
<dbReference type="AlphaFoldDB" id="A0A2C6DKZ1"/>
<sequence>MMLRHIAAPSNVLSPWIAHYWRWHLPAGVVLPELLPGTGGELMFNQGGDLLVELIPLNGSIITDTQTIRTGDAFLFTPRRARIRLSPLTPKSDVRFISARLRCGTSFPLFNLSLEELGDRPVSLNDMALKYPFPDLSEVPFNIQVSQLERWLIHLLDKHLTAVSYMARAANQLYYGEDLLTVREQLALTPRTMERHIRHFIGVDARYFCRTARFQHTIRQILAGQGMLDSALANGYSDQSHFIKTCRFYTGLTPGQLFTEQYKGLNYYVSPESMTDL</sequence>
<evidence type="ECO:0000259" key="1">
    <source>
        <dbReference type="PROSITE" id="PS01124"/>
    </source>
</evidence>